<name>A0A1D8GNV1_9FIRM</name>
<dbReference type="SUPFAM" id="SSF53335">
    <property type="entry name" value="S-adenosyl-L-methionine-dependent methyltransferases"/>
    <property type="match status" value="1"/>
</dbReference>
<gene>
    <name evidence="3" type="ORF">Gferi_24955</name>
</gene>
<evidence type="ECO:0000313" key="4">
    <source>
        <dbReference type="Proteomes" id="UP000095743"/>
    </source>
</evidence>
<organism evidence="3 4">
    <name type="scientific">Geosporobacter ferrireducens</name>
    <dbReference type="NCBI Taxonomy" id="1424294"/>
    <lineage>
        <taxon>Bacteria</taxon>
        <taxon>Bacillati</taxon>
        <taxon>Bacillota</taxon>
        <taxon>Clostridia</taxon>
        <taxon>Peptostreptococcales</taxon>
        <taxon>Thermotaleaceae</taxon>
        <taxon>Geosporobacter</taxon>
    </lineage>
</organism>
<evidence type="ECO:0000256" key="1">
    <source>
        <dbReference type="ARBA" id="ARBA00022679"/>
    </source>
</evidence>
<dbReference type="RefSeq" id="WP_069980823.1">
    <property type="nucleotide sequence ID" value="NZ_CP017269.1"/>
</dbReference>
<dbReference type="InterPro" id="IPR041698">
    <property type="entry name" value="Methyltransf_25"/>
</dbReference>
<dbReference type="OrthoDB" id="9760689at2"/>
<proteinExistence type="predicted"/>
<accession>A0A1D8GNV1</accession>
<reference evidence="3 4" key="1">
    <citation type="submission" date="2016-09" db="EMBL/GenBank/DDBJ databases">
        <title>Genomic analysis reveals versatility of anaerobic energy metabolism of Geosporobacter ferrireducens IRF9 of phylum Firmicutes.</title>
        <authorList>
            <person name="Kim S.-J."/>
        </authorList>
    </citation>
    <scope>NUCLEOTIDE SEQUENCE [LARGE SCALE GENOMIC DNA]</scope>
    <source>
        <strain evidence="3 4">IRF9</strain>
    </source>
</reference>
<evidence type="ECO:0000313" key="3">
    <source>
        <dbReference type="EMBL" id="AOT72514.1"/>
    </source>
</evidence>
<dbReference type="STRING" id="1424294.Gferi_24955"/>
<evidence type="ECO:0000259" key="2">
    <source>
        <dbReference type="Pfam" id="PF13649"/>
    </source>
</evidence>
<dbReference type="Proteomes" id="UP000095743">
    <property type="component" value="Chromosome"/>
</dbReference>
<keyword evidence="1" id="KW-0808">Transferase</keyword>
<dbReference type="Gene3D" id="3.40.50.150">
    <property type="entry name" value="Vaccinia Virus protein VP39"/>
    <property type="match status" value="1"/>
</dbReference>
<dbReference type="InterPro" id="IPR029063">
    <property type="entry name" value="SAM-dependent_MTases_sf"/>
</dbReference>
<dbReference type="GO" id="GO:0016740">
    <property type="term" value="F:transferase activity"/>
    <property type="evidence" value="ECO:0007669"/>
    <property type="project" value="UniProtKB-KW"/>
</dbReference>
<protein>
    <recommendedName>
        <fullName evidence="2">Methyltransferase domain-containing protein</fullName>
    </recommendedName>
</protein>
<dbReference type="PANTHER" id="PTHR43861">
    <property type="entry name" value="TRANS-ACONITATE 2-METHYLTRANSFERASE-RELATED"/>
    <property type="match status" value="1"/>
</dbReference>
<feature type="domain" description="Methyltransferase" evidence="2">
    <location>
        <begin position="40"/>
        <end position="128"/>
    </location>
</feature>
<dbReference type="KEGG" id="gfe:Gferi_24955"/>
<keyword evidence="4" id="KW-1185">Reference proteome</keyword>
<dbReference type="Pfam" id="PF13649">
    <property type="entry name" value="Methyltransf_25"/>
    <property type="match status" value="1"/>
</dbReference>
<dbReference type="EMBL" id="CP017269">
    <property type="protein sequence ID" value="AOT72514.1"/>
    <property type="molecule type" value="Genomic_DNA"/>
</dbReference>
<dbReference type="AlphaFoldDB" id="A0A1D8GNV1"/>
<dbReference type="CDD" id="cd02440">
    <property type="entry name" value="AdoMet_MTases"/>
    <property type="match status" value="1"/>
</dbReference>
<sequence length="218" mass="25550">MKDRMIESFNRIALLEDKWDHNQRYSKLLLKEIGAGLEKVLDIGCGTGEFTKKIAIRAKEVVGIDIAPQMIIEAQKRHPAENIKYVLQDFDNLDDHLQYDCIVSIATFHHLSLDTALPKIKGMLKPGGILIVLDLYERRGILDLLLDVIAVPTNLIIKRIMNSSRRINREEIDAWNEHSRLDKYMTIKDIKRIYCRYLGEKVRIRRLVYWRYLAVYKK</sequence>